<evidence type="ECO:0000313" key="1">
    <source>
        <dbReference type="EMBL" id="KAJ7754067.1"/>
    </source>
</evidence>
<protein>
    <recommendedName>
        <fullName evidence="3">F-box domain-containing protein</fullName>
    </recommendedName>
</protein>
<reference evidence="1" key="1">
    <citation type="submission" date="2023-03" db="EMBL/GenBank/DDBJ databases">
        <title>Massive genome expansion in bonnet fungi (Mycena s.s.) driven by repeated elements and novel gene families across ecological guilds.</title>
        <authorList>
            <consortium name="Lawrence Berkeley National Laboratory"/>
            <person name="Harder C.B."/>
            <person name="Miyauchi S."/>
            <person name="Viragh M."/>
            <person name="Kuo A."/>
            <person name="Thoen E."/>
            <person name="Andreopoulos B."/>
            <person name="Lu D."/>
            <person name="Skrede I."/>
            <person name="Drula E."/>
            <person name="Henrissat B."/>
            <person name="Morin E."/>
            <person name="Kohler A."/>
            <person name="Barry K."/>
            <person name="LaButti K."/>
            <person name="Morin E."/>
            <person name="Salamov A."/>
            <person name="Lipzen A."/>
            <person name="Mereny Z."/>
            <person name="Hegedus B."/>
            <person name="Baldrian P."/>
            <person name="Stursova M."/>
            <person name="Weitz H."/>
            <person name="Taylor A."/>
            <person name="Grigoriev I.V."/>
            <person name="Nagy L.G."/>
            <person name="Martin F."/>
            <person name="Kauserud H."/>
        </authorList>
    </citation>
    <scope>NUCLEOTIDE SEQUENCE</scope>
    <source>
        <strain evidence="1">CBHHK182m</strain>
    </source>
</reference>
<name>A0AAD7NBP4_9AGAR</name>
<dbReference type="SUPFAM" id="SSF81383">
    <property type="entry name" value="F-box domain"/>
    <property type="match status" value="1"/>
</dbReference>
<sequence>MPVFSKPCSISKMPLELLTDIWMYSNRSPVLLMRICHVSKSWSTARSIASLWDTLCTMLVTAATSHFLDTELDGTALELLEARQIHRPLLPVQKVWLAYGCALAQSTAPWHPLEPLQVVSP</sequence>
<gene>
    <name evidence="1" type="ORF">B0H16DRAFT_1690627</name>
</gene>
<dbReference type="EMBL" id="JARKIB010000053">
    <property type="protein sequence ID" value="KAJ7754067.1"/>
    <property type="molecule type" value="Genomic_DNA"/>
</dbReference>
<organism evidence="1 2">
    <name type="scientific">Mycena metata</name>
    <dbReference type="NCBI Taxonomy" id="1033252"/>
    <lineage>
        <taxon>Eukaryota</taxon>
        <taxon>Fungi</taxon>
        <taxon>Dikarya</taxon>
        <taxon>Basidiomycota</taxon>
        <taxon>Agaricomycotina</taxon>
        <taxon>Agaricomycetes</taxon>
        <taxon>Agaricomycetidae</taxon>
        <taxon>Agaricales</taxon>
        <taxon>Marasmiineae</taxon>
        <taxon>Mycenaceae</taxon>
        <taxon>Mycena</taxon>
    </lineage>
</organism>
<evidence type="ECO:0000313" key="2">
    <source>
        <dbReference type="Proteomes" id="UP001215598"/>
    </source>
</evidence>
<dbReference type="InterPro" id="IPR036047">
    <property type="entry name" value="F-box-like_dom_sf"/>
</dbReference>
<keyword evidence="2" id="KW-1185">Reference proteome</keyword>
<dbReference type="Proteomes" id="UP001215598">
    <property type="component" value="Unassembled WGS sequence"/>
</dbReference>
<accession>A0AAD7NBP4</accession>
<comment type="caution">
    <text evidence="1">The sequence shown here is derived from an EMBL/GenBank/DDBJ whole genome shotgun (WGS) entry which is preliminary data.</text>
</comment>
<proteinExistence type="predicted"/>
<feature type="non-terminal residue" evidence="1">
    <location>
        <position position="121"/>
    </location>
</feature>
<evidence type="ECO:0008006" key="3">
    <source>
        <dbReference type="Google" id="ProtNLM"/>
    </source>
</evidence>
<dbReference type="AlphaFoldDB" id="A0AAD7NBP4"/>